<evidence type="ECO:0000256" key="3">
    <source>
        <dbReference type="SAM" id="Phobius"/>
    </source>
</evidence>
<dbReference type="CDD" id="cd02440">
    <property type="entry name" value="AdoMet_MTases"/>
    <property type="match status" value="1"/>
</dbReference>
<keyword evidence="3" id="KW-0812">Transmembrane</keyword>
<keyword evidence="3" id="KW-1133">Transmembrane helix</keyword>
<dbReference type="GO" id="GO:0032259">
    <property type="term" value="P:methylation"/>
    <property type="evidence" value="ECO:0007669"/>
    <property type="project" value="UniProtKB-KW"/>
</dbReference>
<dbReference type="AlphaFoldDB" id="A0A1S7LEE7"/>
<dbReference type="PANTHER" id="PTHR43861:SF1">
    <property type="entry name" value="TRANS-ACONITATE 2-METHYLTRANSFERASE"/>
    <property type="match status" value="1"/>
</dbReference>
<dbReference type="InterPro" id="IPR029063">
    <property type="entry name" value="SAM-dependent_MTases_sf"/>
</dbReference>
<keyword evidence="3" id="KW-0472">Membrane</keyword>
<accession>A0A1S7LEE7</accession>
<feature type="transmembrane region" description="Helical" evidence="3">
    <location>
        <begin position="99"/>
        <end position="117"/>
    </location>
</feature>
<dbReference type="InterPro" id="IPR041698">
    <property type="entry name" value="Methyltransf_25"/>
</dbReference>
<dbReference type="Gene3D" id="3.40.50.150">
    <property type="entry name" value="Vaccinia Virus protein VP39"/>
    <property type="match status" value="1"/>
</dbReference>
<evidence type="ECO:0000256" key="1">
    <source>
        <dbReference type="ARBA" id="ARBA00022603"/>
    </source>
</evidence>
<dbReference type="SUPFAM" id="SSF53335">
    <property type="entry name" value="S-adenosyl-L-methionine-dependent methyltransferases"/>
    <property type="match status" value="1"/>
</dbReference>
<keyword evidence="2" id="KW-0808">Transferase</keyword>
<name>A0A1S7LEE7_MAGMO</name>
<evidence type="ECO:0000313" key="5">
    <source>
        <dbReference type="EMBL" id="CRH04437.1"/>
    </source>
</evidence>
<evidence type="ECO:0000256" key="2">
    <source>
        <dbReference type="ARBA" id="ARBA00022679"/>
    </source>
</evidence>
<dbReference type="PANTHER" id="PTHR43861">
    <property type="entry name" value="TRANS-ACONITATE 2-METHYLTRANSFERASE-RELATED"/>
    <property type="match status" value="1"/>
</dbReference>
<evidence type="ECO:0000259" key="4">
    <source>
        <dbReference type="Pfam" id="PF13649"/>
    </source>
</evidence>
<organism evidence="5">
    <name type="scientific">Magnetococcus massalia (strain MO-1)</name>
    <dbReference type="NCBI Taxonomy" id="451514"/>
    <lineage>
        <taxon>Bacteria</taxon>
        <taxon>Pseudomonadati</taxon>
        <taxon>Pseudomonadota</taxon>
        <taxon>Magnetococcia</taxon>
        <taxon>Magnetococcales</taxon>
        <taxon>Magnetococcaceae</taxon>
        <taxon>Magnetococcus</taxon>
    </lineage>
</organism>
<protein>
    <recommendedName>
        <fullName evidence="4">Methyltransferase domain-containing protein</fullName>
    </recommendedName>
</protein>
<dbReference type="GO" id="GO:0008168">
    <property type="term" value="F:methyltransferase activity"/>
    <property type="evidence" value="ECO:0007669"/>
    <property type="project" value="UniProtKB-KW"/>
</dbReference>
<reference evidence="5" key="1">
    <citation type="submission" date="2015-04" db="EMBL/GenBank/DDBJ databases">
        <authorList>
            <person name="Syromyatnikov M.Y."/>
            <person name="Popov V.N."/>
        </authorList>
    </citation>
    <scope>NUCLEOTIDE SEQUENCE</scope>
    <source>
        <strain evidence="5">MO-1</strain>
    </source>
</reference>
<dbReference type="EMBL" id="LO017727">
    <property type="protein sequence ID" value="CRH04437.1"/>
    <property type="molecule type" value="Genomic_DNA"/>
</dbReference>
<feature type="domain" description="Methyltransferase" evidence="4">
    <location>
        <begin position="137"/>
        <end position="233"/>
    </location>
</feature>
<proteinExistence type="predicted"/>
<gene>
    <name evidence="5" type="ORF">MAGMO_0223</name>
</gene>
<sequence>MQGSERFLTALDTHVKLIAKGARKTVAANQELADWMLEPLADWTVKAYGEETFESIAKAYFEYSMSVAKCQKDYEAAGRYTAGAVEEVKKEVYGKSGVMIPYMWAAVLIYAFWPSMVNHLRLFRHDFVEQLPKEARVAEMACGHGVLGLLTATDREDVTVDGLDISPSAIEMAQSLANVSACKDRVSLRVEDALVAPEKPGQFQGVIAAMLAEHLEQPEMMFANVSQLLAPGGIAYISTALESAQPDHVYEFHHESEPLLLAEKYGLRITRMVVDSGYGIPGGQFLPRALAMVVVKV</sequence>
<keyword evidence="1" id="KW-0489">Methyltransferase</keyword>
<dbReference type="Pfam" id="PF13649">
    <property type="entry name" value="Methyltransf_25"/>
    <property type="match status" value="1"/>
</dbReference>